<protein>
    <submittedName>
        <fullName evidence="1">Uncharacterized protein</fullName>
    </submittedName>
</protein>
<dbReference type="EMBL" id="AAGW02049049">
    <property type="status" value="NOT_ANNOTATED_CDS"/>
    <property type="molecule type" value="Genomic_DNA"/>
</dbReference>
<dbReference type="AlphaFoldDB" id="A0A5F9C542"/>
<dbReference type="GeneTree" id="ENSGT01150000286925"/>
<dbReference type="Ensembl" id="ENSOCUT00000047216.1">
    <property type="protein sequence ID" value="ENSOCUP00000028881.1"/>
    <property type="gene ID" value="ENSOCUG00000034230.1"/>
</dbReference>
<proteinExistence type="predicted"/>
<organism evidence="1 2">
    <name type="scientific">Oryctolagus cuniculus</name>
    <name type="common">Rabbit</name>
    <dbReference type="NCBI Taxonomy" id="9986"/>
    <lineage>
        <taxon>Eukaryota</taxon>
        <taxon>Metazoa</taxon>
        <taxon>Chordata</taxon>
        <taxon>Craniata</taxon>
        <taxon>Vertebrata</taxon>
        <taxon>Euteleostomi</taxon>
        <taxon>Mammalia</taxon>
        <taxon>Eutheria</taxon>
        <taxon>Euarchontoglires</taxon>
        <taxon>Glires</taxon>
        <taxon>Lagomorpha</taxon>
        <taxon>Leporidae</taxon>
        <taxon>Oryctolagus</taxon>
    </lineage>
</organism>
<evidence type="ECO:0000313" key="2">
    <source>
        <dbReference type="Proteomes" id="UP000001811"/>
    </source>
</evidence>
<reference evidence="1" key="2">
    <citation type="submission" date="2025-08" db="UniProtKB">
        <authorList>
            <consortium name="Ensembl"/>
        </authorList>
    </citation>
    <scope>IDENTIFICATION</scope>
    <source>
        <strain evidence="1">Thorbecke</strain>
    </source>
</reference>
<name>A0A5F9C542_RABIT</name>
<sequence length="186" mass="22157">MPTCKLYSNKLVLIPRNVKKYTFQIEDCYTMLKNLKVTKILASQRKIIPILTHCWWECKLVKPLWKSVWRFLRNQNIALPFDPAIPLLGIYPKEFKLANKKAVCTLMFIAAQFTITKTWNQPKCPSTVDWIKKLWDMYSLEYYTAVRKNEIQSFATKWRNLEHIMLSEISQSQRDKYHMFSLIGDN</sequence>
<reference evidence="1" key="3">
    <citation type="submission" date="2025-09" db="UniProtKB">
        <authorList>
            <consortium name="Ensembl"/>
        </authorList>
    </citation>
    <scope>IDENTIFICATION</scope>
    <source>
        <strain evidence="1">Thorbecke</strain>
    </source>
</reference>
<reference evidence="1 2" key="1">
    <citation type="journal article" date="2011" name="Nature">
        <title>A high-resolution map of human evolutionary constraint using 29 mammals.</title>
        <authorList>
            <person name="Lindblad-Toh K."/>
            <person name="Garber M."/>
            <person name="Zuk O."/>
            <person name="Lin M.F."/>
            <person name="Parker B.J."/>
            <person name="Washietl S."/>
            <person name="Kheradpour P."/>
            <person name="Ernst J."/>
            <person name="Jordan G."/>
            <person name="Mauceli E."/>
            <person name="Ward L.D."/>
            <person name="Lowe C.B."/>
            <person name="Holloway A.K."/>
            <person name="Clamp M."/>
            <person name="Gnerre S."/>
            <person name="Alfoldi J."/>
            <person name="Beal K."/>
            <person name="Chang J."/>
            <person name="Clawson H."/>
            <person name="Cuff J."/>
            <person name="Di Palma F."/>
            <person name="Fitzgerald S."/>
            <person name="Flicek P."/>
            <person name="Guttman M."/>
            <person name="Hubisz M.J."/>
            <person name="Jaffe D.B."/>
            <person name="Jungreis I."/>
            <person name="Kent W.J."/>
            <person name="Kostka D."/>
            <person name="Lara M."/>
            <person name="Martins A.L."/>
            <person name="Massingham T."/>
            <person name="Moltke I."/>
            <person name="Raney B.J."/>
            <person name="Rasmussen M.D."/>
            <person name="Robinson J."/>
            <person name="Stark A."/>
            <person name="Vilella A.J."/>
            <person name="Wen J."/>
            <person name="Xie X."/>
            <person name="Zody M.C."/>
            <person name="Baldwin J."/>
            <person name="Bloom T."/>
            <person name="Chin C.W."/>
            <person name="Heiman D."/>
            <person name="Nicol R."/>
            <person name="Nusbaum C."/>
            <person name="Young S."/>
            <person name="Wilkinson J."/>
            <person name="Worley K.C."/>
            <person name="Kovar C.L."/>
            <person name="Muzny D.M."/>
            <person name="Gibbs R.A."/>
            <person name="Cree A."/>
            <person name="Dihn H.H."/>
            <person name="Fowler G."/>
            <person name="Jhangiani S."/>
            <person name="Joshi V."/>
            <person name="Lee S."/>
            <person name="Lewis L.R."/>
            <person name="Nazareth L.V."/>
            <person name="Okwuonu G."/>
            <person name="Santibanez J."/>
            <person name="Warren W.C."/>
            <person name="Mardis E.R."/>
            <person name="Weinstock G.M."/>
            <person name="Wilson R.K."/>
            <person name="Delehaunty K."/>
            <person name="Dooling D."/>
            <person name="Fronik C."/>
            <person name="Fulton L."/>
            <person name="Fulton B."/>
            <person name="Graves T."/>
            <person name="Minx P."/>
            <person name="Sodergren E."/>
            <person name="Birney E."/>
            <person name="Margulies E.H."/>
            <person name="Herrero J."/>
            <person name="Green E.D."/>
            <person name="Haussler D."/>
            <person name="Siepel A."/>
            <person name="Goldman N."/>
            <person name="Pollard K.S."/>
            <person name="Pedersen J.S."/>
            <person name="Lander E.S."/>
            <person name="Kellis M."/>
        </authorList>
    </citation>
    <scope>NUCLEOTIDE SEQUENCE [LARGE SCALE GENOMIC DNA]</scope>
    <source>
        <strain evidence="1 2">Thorbecke inbred</strain>
    </source>
</reference>
<keyword evidence="2" id="KW-1185">Reference proteome</keyword>
<accession>A0A5F9C542</accession>
<dbReference type="InParanoid" id="A0A5F9C542"/>
<dbReference type="Proteomes" id="UP000001811">
    <property type="component" value="Chromosome 20"/>
</dbReference>
<evidence type="ECO:0000313" key="1">
    <source>
        <dbReference type="Ensembl" id="ENSOCUP00000028881.1"/>
    </source>
</evidence>